<evidence type="ECO:0000313" key="1">
    <source>
        <dbReference type="EMBL" id="MFC2996391.1"/>
    </source>
</evidence>
<organism evidence="2 3">
    <name type="scientific">Acinetobacter sichuanensis</name>
    <dbReference type="NCBI Taxonomy" id="2136183"/>
    <lineage>
        <taxon>Bacteria</taxon>
        <taxon>Pseudomonadati</taxon>
        <taxon>Pseudomonadota</taxon>
        <taxon>Gammaproteobacteria</taxon>
        <taxon>Moraxellales</taxon>
        <taxon>Moraxellaceae</taxon>
        <taxon>Acinetobacter</taxon>
    </lineage>
</organism>
<keyword evidence="4" id="KW-1185">Reference proteome</keyword>
<accession>A0A371YNR9</accession>
<reference evidence="2 3" key="2">
    <citation type="submission" date="2018-08" db="EMBL/GenBank/DDBJ databases">
        <title>The draft genome of Acinetobacter sichuanensis strain WCHAc060041.</title>
        <authorList>
            <person name="Qin J."/>
            <person name="Feng Y."/>
            <person name="Zong Z."/>
        </authorList>
    </citation>
    <scope>NUCLEOTIDE SEQUENCE [LARGE SCALE GENOMIC DNA]</scope>
    <source>
        <strain evidence="2 3">WCHAc060041</strain>
    </source>
</reference>
<reference evidence="1" key="1">
    <citation type="journal article" date="2014" name="Int. J. Syst. Evol. Microbiol.">
        <title>Complete genome of a new Firmicutes species belonging to the dominant human colonic microbiota ('Ruminococcus bicirculans') reveals two chromosomes and a selective capacity to utilize plant glucans.</title>
        <authorList>
            <consortium name="NISC Comparative Sequencing Program"/>
            <person name="Wegmann U."/>
            <person name="Louis P."/>
            <person name="Goesmann A."/>
            <person name="Henrissat B."/>
            <person name="Duncan S.H."/>
            <person name="Flint H.J."/>
        </authorList>
    </citation>
    <scope>NUCLEOTIDE SEQUENCE</scope>
    <source>
        <strain evidence="1">KCTC 62575</strain>
    </source>
</reference>
<proteinExistence type="predicted"/>
<dbReference type="Proteomes" id="UP001595455">
    <property type="component" value="Unassembled WGS sequence"/>
</dbReference>
<dbReference type="Proteomes" id="UP000240957">
    <property type="component" value="Unassembled WGS sequence"/>
</dbReference>
<sequence length="226" mass="25160">MAKIFVLSDKAVLNIRKKHPALKGKKLIASGQFSGVFESDNPNTVLKLSIDDMSYKFLLGESATQSDSLVKVVKDYGIVGEFVTSKNISPSLVSNPISTTVPIFLYEVERLQKLDTKGENRRVVNRLCKRFRELNAYSFIDNQAERFVMCLVDLSSDDLVSDKPEMADAFVLLAEFINQNPDSFADLHTGNFMQREDGTVVISDPIGSTVIFNNHNTFSPILENAA</sequence>
<comment type="caution">
    <text evidence="2">The sequence shown here is derived from an EMBL/GenBank/DDBJ whole genome shotgun (WGS) entry which is preliminary data.</text>
</comment>
<gene>
    <name evidence="1" type="ORF">ACFODO_14190</name>
    <name evidence="2" type="ORF">C9E89_013425</name>
</gene>
<protein>
    <submittedName>
        <fullName evidence="2">Uncharacterized protein</fullName>
    </submittedName>
</protein>
<dbReference type="EMBL" id="PYIX02000023">
    <property type="protein sequence ID" value="RFC83004.1"/>
    <property type="molecule type" value="Genomic_DNA"/>
</dbReference>
<dbReference type="AlphaFoldDB" id="A0A371YNR9"/>
<reference evidence="1" key="4">
    <citation type="submission" date="2024-09" db="EMBL/GenBank/DDBJ databases">
        <authorList>
            <person name="Sun Q."/>
            <person name="Mori K."/>
        </authorList>
    </citation>
    <scope>NUCLEOTIDE SEQUENCE</scope>
    <source>
        <strain evidence="1">KCTC 62575</strain>
    </source>
</reference>
<evidence type="ECO:0000313" key="2">
    <source>
        <dbReference type="EMBL" id="RFC83004.1"/>
    </source>
</evidence>
<reference evidence="4" key="3">
    <citation type="journal article" date="2019" name="Int. J. Syst. Evol. Microbiol.">
        <title>The Global Catalogue of Microorganisms (GCM) 10K type strain sequencing project: providing services to taxonomists for standard genome sequencing and annotation.</title>
        <authorList>
            <consortium name="The Broad Institute Genomics Platform"/>
            <consortium name="The Broad Institute Genome Sequencing Center for Infectious Disease"/>
            <person name="Wu L."/>
            <person name="Ma J."/>
        </authorList>
    </citation>
    <scope>NUCLEOTIDE SEQUENCE [LARGE SCALE GENOMIC DNA]</scope>
    <source>
        <strain evidence="4">KCTC 62575</strain>
    </source>
</reference>
<dbReference type="EMBL" id="JBHRSF010000067">
    <property type="protein sequence ID" value="MFC2996391.1"/>
    <property type="molecule type" value="Genomic_DNA"/>
</dbReference>
<name>A0A371YNR9_9GAMM</name>
<dbReference type="RefSeq" id="WP_107008850.1">
    <property type="nucleotide sequence ID" value="NZ_JBHRSF010000067.1"/>
</dbReference>
<dbReference type="OrthoDB" id="9179771at2"/>
<evidence type="ECO:0000313" key="3">
    <source>
        <dbReference type="Proteomes" id="UP000240957"/>
    </source>
</evidence>
<evidence type="ECO:0000313" key="4">
    <source>
        <dbReference type="Proteomes" id="UP001595455"/>
    </source>
</evidence>